<keyword evidence="2" id="KW-1185">Reference proteome</keyword>
<dbReference type="AlphaFoldDB" id="Q63P73"/>
<reference evidence="1 2" key="1">
    <citation type="journal article" date="2004" name="Proc. Natl. Acad. Sci. U.S.A.">
        <title>Genomic plasticity of the causative agent of melioidosis, Burkholderia pseudomallei.</title>
        <authorList>
            <person name="Holden M.T.G."/>
            <person name="Titball R.W."/>
            <person name="Peacock S.J."/>
            <person name="Cerdeno-Tarraga A.M."/>
            <person name="Atkins T."/>
            <person name="Crossman L.C."/>
            <person name="Pitt T."/>
            <person name="Churcher C."/>
            <person name="Mungall K."/>
            <person name="Bentley S.D."/>
            <person name="Sebaihia M."/>
            <person name="Thomson N.R."/>
            <person name="Bason N."/>
            <person name="Beacham I.R."/>
            <person name="Brooks K."/>
            <person name="Brown K.A."/>
            <person name="Brown N.F."/>
            <person name="Challis G.L."/>
            <person name="Cherevach I."/>
            <person name="Chillingworth T."/>
            <person name="Cronin A."/>
            <person name="Crosset B."/>
            <person name="Davis P."/>
            <person name="DeShazer D."/>
            <person name="Feltwell T."/>
            <person name="Fraser A."/>
            <person name="Hance Z."/>
            <person name="Hauser H."/>
            <person name="Holroyd S."/>
            <person name="Jagels K."/>
            <person name="Keith K.E."/>
            <person name="Maddison M."/>
            <person name="Moule S."/>
            <person name="Price C."/>
            <person name="Quail M.A."/>
            <person name="Rabbinowitsch E."/>
            <person name="Rutherford K."/>
            <person name="Sanders M."/>
            <person name="Simmonds M."/>
            <person name="Songsivilai S."/>
            <person name="Stevens K."/>
            <person name="Tumapa S."/>
            <person name="Vesaratchavest M."/>
            <person name="Whitehead S."/>
            <person name="Yeats C."/>
            <person name="Barrell B.G."/>
            <person name="Oyston P.C.F."/>
            <person name="Parkhill J."/>
        </authorList>
    </citation>
    <scope>NUCLEOTIDE SEQUENCE [LARGE SCALE GENOMIC DNA]</scope>
    <source>
        <strain evidence="1 2">K96243</strain>
    </source>
</reference>
<sequence length="120" mass="13403">MLIEAVGTRAWVCHQCDPIDSIVSQPFHGALKQLTSNTHTVKDRFNKQSRNERSIGNDRETYSGHLVVAFADPSAALANLFDQKAAVEQMNLVWVDSILGYREADVVKCTDVTLSHRTVF</sequence>
<organism evidence="1 2">
    <name type="scientific">Burkholderia pseudomallei (strain K96243)</name>
    <dbReference type="NCBI Taxonomy" id="272560"/>
    <lineage>
        <taxon>Bacteria</taxon>
        <taxon>Pseudomonadati</taxon>
        <taxon>Pseudomonadota</taxon>
        <taxon>Betaproteobacteria</taxon>
        <taxon>Burkholderiales</taxon>
        <taxon>Burkholderiaceae</taxon>
        <taxon>Burkholderia</taxon>
        <taxon>pseudomallei group</taxon>
    </lineage>
</organism>
<gene>
    <name evidence="1" type="ordered locus">BPSS0074</name>
</gene>
<dbReference type="Proteomes" id="UP000000605">
    <property type="component" value="Chromosome 2"/>
</dbReference>
<dbReference type="KEGG" id="bps:BPSS0074"/>
<dbReference type="EMBL" id="BX571966">
    <property type="protein sequence ID" value="CAH37518.1"/>
    <property type="molecule type" value="Genomic_DNA"/>
</dbReference>
<evidence type="ECO:0000313" key="2">
    <source>
        <dbReference type="Proteomes" id="UP000000605"/>
    </source>
</evidence>
<proteinExistence type="predicted"/>
<evidence type="ECO:0000313" key="1">
    <source>
        <dbReference type="EMBL" id="CAH37518.1"/>
    </source>
</evidence>
<name>Q63P73_BURPS</name>
<protein>
    <submittedName>
        <fullName evidence="1">Uncharacterized protein</fullName>
    </submittedName>
</protein>
<accession>Q63P73</accession>